<dbReference type="EMBL" id="JAQQWP010000010">
    <property type="protein sequence ID" value="KAK8096929.1"/>
    <property type="molecule type" value="Genomic_DNA"/>
</dbReference>
<accession>A0AAW0QJ93</accession>
<gene>
    <name evidence="2" type="ORF">PG999_012873</name>
</gene>
<reference evidence="2 3" key="1">
    <citation type="submission" date="2023-01" db="EMBL/GenBank/DDBJ databases">
        <title>Analysis of 21 Apiospora genomes using comparative genomics revels a genus with tremendous synthesis potential of carbohydrate active enzymes and secondary metabolites.</title>
        <authorList>
            <person name="Sorensen T."/>
        </authorList>
    </citation>
    <scope>NUCLEOTIDE SEQUENCE [LARGE SCALE GENOMIC DNA]</scope>
    <source>
        <strain evidence="2 3">CBS 117206</strain>
    </source>
</reference>
<feature type="region of interest" description="Disordered" evidence="1">
    <location>
        <begin position="104"/>
        <end position="128"/>
    </location>
</feature>
<evidence type="ECO:0000313" key="2">
    <source>
        <dbReference type="EMBL" id="KAK8096929.1"/>
    </source>
</evidence>
<proteinExistence type="predicted"/>
<evidence type="ECO:0000256" key="1">
    <source>
        <dbReference type="SAM" id="MobiDB-lite"/>
    </source>
</evidence>
<feature type="region of interest" description="Disordered" evidence="1">
    <location>
        <begin position="314"/>
        <end position="350"/>
    </location>
</feature>
<sequence length="372" mass="39311">MNQSQYTLSRAAAVMTAVSLFGATSGYQGWPGSNTLVDGDAVRFSQQTWRNHLGSPDARGEYPVRGFDISREWPDMSQEWPDMHEVQGWKLAVNVSRSIPASEVQNNATAQPSSNSTSPTSFTGTSISLKGPDGVIQSIFGDATKAHITKAEHATTWKVCVTVATDSKSQKNGSSMYGFSNGVSCDRLPAQCVAEFEQAYADHFAATQDCAGHPPPTPASCGGALDVASLRTIQYPLDAVNGTELYVTASGAHAAPGNVSMSAKWKTWDDDGNAAAARLWPVLVVWGWNHRANIVQGLAGAEMTKPLAQLSCIKAGKPDGNSNDGGNSHHRPTPTPTATPTTVPESSSVETTTSTLTGLALFTVALSFALFC</sequence>
<comment type="caution">
    <text evidence="2">The sequence shown here is derived from an EMBL/GenBank/DDBJ whole genome shotgun (WGS) entry which is preliminary data.</text>
</comment>
<dbReference type="Proteomes" id="UP001392437">
    <property type="component" value="Unassembled WGS sequence"/>
</dbReference>
<name>A0AAW0QJ93_9PEZI</name>
<feature type="compositionally biased region" description="Low complexity" evidence="1">
    <location>
        <begin position="336"/>
        <end position="350"/>
    </location>
</feature>
<protein>
    <recommendedName>
        <fullName evidence="4">MYXO-CTERM domain-containing protein</fullName>
    </recommendedName>
</protein>
<keyword evidence="3" id="KW-1185">Reference proteome</keyword>
<dbReference type="AlphaFoldDB" id="A0AAW0QJ93"/>
<organism evidence="2 3">
    <name type="scientific">Apiospora kogelbergensis</name>
    <dbReference type="NCBI Taxonomy" id="1337665"/>
    <lineage>
        <taxon>Eukaryota</taxon>
        <taxon>Fungi</taxon>
        <taxon>Dikarya</taxon>
        <taxon>Ascomycota</taxon>
        <taxon>Pezizomycotina</taxon>
        <taxon>Sordariomycetes</taxon>
        <taxon>Xylariomycetidae</taxon>
        <taxon>Amphisphaeriales</taxon>
        <taxon>Apiosporaceae</taxon>
        <taxon>Apiospora</taxon>
    </lineage>
</organism>
<evidence type="ECO:0000313" key="3">
    <source>
        <dbReference type="Proteomes" id="UP001392437"/>
    </source>
</evidence>
<evidence type="ECO:0008006" key="4">
    <source>
        <dbReference type="Google" id="ProtNLM"/>
    </source>
</evidence>
<feature type="compositionally biased region" description="Low complexity" evidence="1">
    <location>
        <begin position="113"/>
        <end position="128"/>
    </location>
</feature>